<dbReference type="RefSeq" id="WP_263037477.1">
    <property type="nucleotide sequence ID" value="NZ_JAOTPL010000005.1"/>
</dbReference>
<feature type="region of interest" description="Disordered" evidence="1">
    <location>
        <begin position="144"/>
        <end position="165"/>
    </location>
</feature>
<dbReference type="InterPro" id="IPR046478">
    <property type="entry name" value="DUF6799"/>
</dbReference>
<dbReference type="Pfam" id="PF20606">
    <property type="entry name" value="DUF6799"/>
    <property type="match status" value="1"/>
</dbReference>
<evidence type="ECO:0000256" key="2">
    <source>
        <dbReference type="SAM" id="SignalP"/>
    </source>
</evidence>
<dbReference type="AlphaFoldDB" id="A0AAE3LK35"/>
<evidence type="ECO:0000313" key="5">
    <source>
        <dbReference type="Proteomes" id="UP001209317"/>
    </source>
</evidence>
<feature type="domain" description="DUF6799" evidence="3">
    <location>
        <begin position="54"/>
        <end position="111"/>
    </location>
</feature>
<keyword evidence="5" id="KW-1185">Reference proteome</keyword>
<gene>
    <name evidence="4" type="ORF">OD355_05600</name>
</gene>
<name>A0AAE3LK35_9BACT</name>
<feature type="chain" id="PRO_5042016174" description="DUF6799 domain-containing protein" evidence="2">
    <location>
        <begin position="25"/>
        <end position="165"/>
    </location>
</feature>
<comment type="caution">
    <text evidence="4">The sequence shown here is derived from an EMBL/GenBank/DDBJ whole genome shotgun (WGS) entry which is preliminary data.</text>
</comment>
<sequence>MKRILSIAVMAAGIGAFVSCNNTANVEKEDTTAIVVTDPVTPVATTPTYTEGDVIKKDGKAHVYQNGNWVVLEKDVTLDNGVVVKKTGEVRNKEGKVVVLEEGAYVTKTGNFFDRTGAAIENAWDATKRGVENAADATKEGLRKAGDSISAGAQRVGDKINEAVK</sequence>
<feature type="signal peptide" evidence="2">
    <location>
        <begin position="1"/>
        <end position="24"/>
    </location>
</feature>
<reference evidence="4" key="1">
    <citation type="submission" date="2022-10" db="EMBL/GenBank/DDBJ databases">
        <authorList>
            <person name="Kim H.S."/>
            <person name="Kim J.-S."/>
            <person name="Suh M.K."/>
            <person name="Eom M.K."/>
            <person name="Lee J.-S."/>
        </authorList>
    </citation>
    <scope>NUCLEOTIDE SEQUENCE</scope>
    <source>
        <strain evidence="4">LIP-5</strain>
    </source>
</reference>
<dbReference type="PROSITE" id="PS51257">
    <property type="entry name" value="PROKAR_LIPOPROTEIN"/>
    <property type="match status" value="1"/>
</dbReference>
<evidence type="ECO:0000256" key="1">
    <source>
        <dbReference type="SAM" id="MobiDB-lite"/>
    </source>
</evidence>
<dbReference type="EMBL" id="JAOTPL010000005">
    <property type="protein sequence ID" value="MCU7693989.1"/>
    <property type="molecule type" value="Genomic_DNA"/>
</dbReference>
<organism evidence="4 5">
    <name type="scientific">Haoranjiania flava</name>
    <dbReference type="NCBI Taxonomy" id="1856322"/>
    <lineage>
        <taxon>Bacteria</taxon>
        <taxon>Pseudomonadati</taxon>
        <taxon>Bacteroidota</taxon>
        <taxon>Chitinophagia</taxon>
        <taxon>Chitinophagales</taxon>
        <taxon>Chitinophagaceae</taxon>
        <taxon>Haoranjiania</taxon>
    </lineage>
</organism>
<proteinExistence type="predicted"/>
<accession>A0AAE3LK35</accession>
<dbReference type="Proteomes" id="UP001209317">
    <property type="component" value="Unassembled WGS sequence"/>
</dbReference>
<keyword evidence="2" id="KW-0732">Signal</keyword>
<evidence type="ECO:0000259" key="3">
    <source>
        <dbReference type="Pfam" id="PF20606"/>
    </source>
</evidence>
<dbReference type="Gene3D" id="1.10.287.700">
    <property type="entry name" value="Helix hairpin bin"/>
    <property type="match status" value="1"/>
</dbReference>
<feature type="compositionally biased region" description="Basic and acidic residues" evidence="1">
    <location>
        <begin position="156"/>
        <end position="165"/>
    </location>
</feature>
<protein>
    <recommendedName>
        <fullName evidence="3">DUF6799 domain-containing protein</fullName>
    </recommendedName>
</protein>
<evidence type="ECO:0000313" key="4">
    <source>
        <dbReference type="EMBL" id="MCU7693989.1"/>
    </source>
</evidence>